<evidence type="ECO:0000256" key="2">
    <source>
        <dbReference type="ARBA" id="ARBA00022643"/>
    </source>
</evidence>
<keyword evidence="1" id="KW-0285">Flavoprotein</keyword>
<dbReference type="OrthoDB" id="2349068at2759"/>
<name>A0A2S5B619_9BASI</name>
<dbReference type="Pfam" id="PF03060">
    <property type="entry name" value="NMO"/>
    <property type="match status" value="1"/>
</dbReference>
<comment type="caution">
    <text evidence="5">The sequence shown here is derived from an EMBL/GenBank/DDBJ whole genome shotgun (WGS) entry which is preliminary data.</text>
</comment>
<dbReference type="Gene3D" id="3.20.20.70">
    <property type="entry name" value="Aldolase class I"/>
    <property type="match status" value="1"/>
</dbReference>
<evidence type="ECO:0000256" key="1">
    <source>
        <dbReference type="ARBA" id="ARBA00022630"/>
    </source>
</evidence>
<keyword evidence="3" id="KW-0560">Oxidoreductase</keyword>
<dbReference type="InterPro" id="IPR004136">
    <property type="entry name" value="NMO"/>
</dbReference>
<reference evidence="5 6" key="1">
    <citation type="journal article" date="2018" name="Front. Microbiol.">
        <title>Prospects for Fungal Bioremediation of Acidic Radioactive Waste Sites: Characterization and Genome Sequence of Rhodotorula taiwanensis MD1149.</title>
        <authorList>
            <person name="Tkavc R."/>
            <person name="Matrosova V.Y."/>
            <person name="Grichenko O.E."/>
            <person name="Gostincar C."/>
            <person name="Volpe R.P."/>
            <person name="Klimenkova P."/>
            <person name="Gaidamakova E.K."/>
            <person name="Zhou C.E."/>
            <person name="Stewart B.J."/>
            <person name="Lyman M.G."/>
            <person name="Malfatti S.A."/>
            <person name="Rubinfeld B."/>
            <person name="Courtot M."/>
            <person name="Singh J."/>
            <person name="Dalgard C.L."/>
            <person name="Hamilton T."/>
            <person name="Frey K.G."/>
            <person name="Gunde-Cimerman N."/>
            <person name="Dugan L."/>
            <person name="Daly M.J."/>
        </authorList>
    </citation>
    <scope>NUCLEOTIDE SEQUENCE [LARGE SCALE GENOMIC DNA]</scope>
    <source>
        <strain evidence="5 6">MD1149</strain>
    </source>
</reference>
<gene>
    <name evidence="5" type="ORF">BMF94_4739</name>
</gene>
<dbReference type="CDD" id="cd04730">
    <property type="entry name" value="NPD_like"/>
    <property type="match status" value="1"/>
</dbReference>
<dbReference type="SUPFAM" id="SSF51412">
    <property type="entry name" value="Inosine monophosphate dehydrogenase (IMPDH)"/>
    <property type="match status" value="1"/>
</dbReference>
<dbReference type="PANTHER" id="PTHR32332">
    <property type="entry name" value="2-NITROPROPANE DIOXYGENASE"/>
    <property type="match status" value="1"/>
</dbReference>
<dbReference type="STRING" id="741276.A0A2S5B619"/>
<dbReference type="EMBL" id="PJQD01000055">
    <property type="protein sequence ID" value="POY72233.1"/>
    <property type="molecule type" value="Genomic_DNA"/>
</dbReference>
<evidence type="ECO:0000313" key="6">
    <source>
        <dbReference type="Proteomes" id="UP000237144"/>
    </source>
</evidence>
<protein>
    <submittedName>
        <fullName evidence="5">Uncharacterized protein</fullName>
    </submittedName>
</protein>
<keyword evidence="6" id="KW-1185">Reference proteome</keyword>
<accession>A0A2S5B619</accession>
<evidence type="ECO:0000256" key="4">
    <source>
        <dbReference type="SAM" id="MobiDB-lite"/>
    </source>
</evidence>
<evidence type="ECO:0000313" key="5">
    <source>
        <dbReference type="EMBL" id="POY72233.1"/>
    </source>
</evidence>
<dbReference type="InterPro" id="IPR013785">
    <property type="entry name" value="Aldolase_TIM"/>
</dbReference>
<feature type="region of interest" description="Disordered" evidence="4">
    <location>
        <begin position="301"/>
        <end position="321"/>
    </location>
</feature>
<sequence>MPARIMTSKAFQSRFGSKLPIVCPPMAGVAGGRLAAAVHKAGGFGYIGAGHKPFDTLVEDVRLAKETLSLSPNDDLPVGVGFMGWKFEPPQLEKETGINDGERWLAYIIHEAKARSVWISFANDLKAWVDRARAIEKAGSNGASTRKEKLLIAIMVHSAAKAKEALSWKNVDAVVLQGTEAGGHGADSEHGAPLDELLDAVLGDTSMSSDSRPLILAAGGISSPAAVAKYLGREGVAAVVPGTALCVADESTLSDPQKKLLVDAQDGASGTARSVRWDIARGTTGWPVGVDGRGLRDAVSESSGEVQKGGPPVTWAGTGVGDVTKTGPVADILQHLASEYRGETEAGV</sequence>
<proteinExistence type="predicted"/>
<dbReference type="Proteomes" id="UP000237144">
    <property type="component" value="Unassembled WGS sequence"/>
</dbReference>
<keyword evidence="2" id="KW-0288">FMN</keyword>
<dbReference type="AlphaFoldDB" id="A0A2S5B619"/>
<organism evidence="5 6">
    <name type="scientific">Rhodotorula taiwanensis</name>
    <dbReference type="NCBI Taxonomy" id="741276"/>
    <lineage>
        <taxon>Eukaryota</taxon>
        <taxon>Fungi</taxon>
        <taxon>Dikarya</taxon>
        <taxon>Basidiomycota</taxon>
        <taxon>Pucciniomycotina</taxon>
        <taxon>Microbotryomycetes</taxon>
        <taxon>Sporidiobolales</taxon>
        <taxon>Sporidiobolaceae</taxon>
        <taxon>Rhodotorula</taxon>
    </lineage>
</organism>
<evidence type="ECO:0000256" key="3">
    <source>
        <dbReference type="ARBA" id="ARBA00023002"/>
    </source>
</evidence>
<dbReference type="GO" id="GO:0018580">
    <property type="term" value="F:nitronate monooxygenase activity"/>
    <property type="evidence" value="ECO:0007669"/>
    <property type="project" value="InterPro"/>
</dbReference>